<dbReference type="KEGG" id="ntg:NSCAC_1536"/>
<evidence type="ECO:0000313" key="4">
    <source>
        <dbReference type="EMBL" id="CAB1277169.1"/>
    </source>
</evidence>
<dbReference type="AlphaFoldDB" id="A0A7G1QBF6"/>
<protein>
    <submittedName>
        <fullName evidence="4">CDP-alcohol phosphatidyltransferase</fullName>
    </submittedName>
</protein>
<keyword evidence="1 2" id="KW-0808">Transferase</keyword>
<dbReference type="PROSITE" id="PS00379">
    <property type="entry name" value="CDP_ALCOHOL_P_TRANSF"/>
    <property type="match status" value="1"/>
</dbReference>
<sequence length="203" mass="23062">MFSVNPPWEIRLAIFVAKLFHNSWVIPNHITTLRFATGIGSAFLFSGGEYLYLAAWLWILTGFLDHVDGELARISGKQSYFGHFYDLTVDTITTTVLFLGIGWGLRDSYLGEWAPIMGLLEGIAIAVTFQIRNIIEQKAGKEAIKLPNFFGFEAEDTLYLLLIFVWFDKLSLIVWIGIFLMPCILIAVSWQYLNIKKASKAKE</sequence>
<dbReference type="Gene3D" id="1.20.120.1760">
    <property type="match status" value="1"/>
</dbReference>
<evidence type="ECO:0000313" key="5">
    <source>
        <dbReference type="Proteomes" id="UP000516072"/>
    </source>
</evidence>
<dbReference type="InterPro" id="IPR048254">
    <property type="entry name" value="CDP_ALCOHOL_P_TRANSF_CS"/>
</dbReference>
<keyword evidence="3" id="KW-0812">Transmembrane</keyword>
<keyword evidence="3" id="KW-0472">Membrane</keyword>
<gene>
    <name evidence="4" type="ORF">NSCAC_1536</name>
</gene>
<dbReference type="Pfam" id="PF01066">
    <property type="entry name" value="CDP-OH_P_transf"/>
    <property type="match status" value="1"/>
</dbReference>
<dbReference type="InterPro" id="IPR043130">
    <property type="entry name" value="CDP-OH_PTrfase_TM_dom"/>
</dbReference>
<evidence type="ECO:0000256" key="3">
    <source>
        <dbReference type="SAM" id="Phobius"/>
    </source>
</evidence>
<dbReference type="RefSeq" id="WP_197744200.1">
    <property type="nucleotide sequence ID" value="NZ_LR778175.1"/>
</dbReference>
<dbReference type="EMBL" id="LR778175">
    <property type="protein sequence ID" value="CAB1277169.1"/>
    <property type="molecule type" value="Genomic_DNA"/>
</dbReference>
<accession>A0A7G1QBF6</accession>
<dbReference type="GO" id="GO:0016020">
    <property type="term" value="C:membrane"/>
    <property type="evidence" value="ECO:0007669"/>
    <property type="project" value="InterPro"/>
</dbReference>
<evidence type="ECO:0000256" key="2">
    <source>
        <dbReference type="RuleBase" id="RU003750"/>
    </source>
</evidence>
<evidence type="ECO:0000256" key="1">
    <source>
        <dbReference type="ARBA" id="ARBA00022679"/>
    </source>
</evidence>
<reference evidence="4 5" key="1">
    <citation type="submission" date="2020-03" db="EMBL/GenBank/DDBJ databases">
        <authorList>
            <person name="Picone N."/>
        </authorList>
    </citation>
    <scope>NUCLEOTIDE SEQUENCE [LARGE SCALE GENOMIC DNA]</scope>
    <source>
        <strain evidence="4">NSCAC1</strain>
    </source>
</reference>
<keyword evidence="5" id="KW-1185">Reference proteome</keyword>
<name>A0A7G1QBF6_9GAMM</name>
<keyword evidence="3" id="KW-1133">Transmembrane helix</keyword>
<comment type="similarity">
    <text evidence="2">Belongs to the CDP-alcohol phosphatidyltransferase class-I family.</text>
</comment>
<dbReference type="GO" id="GO:0016780">
    <property type="term" value="F:phosphotransferase activity, for other substituted phosphate groups"/>
    <property type="evidence" value="ECO:0007669"/>
    <property type="project" value="InterPro"/>
</dbReference>
<proteinExistence type="inferred from homology"/>
<dbReference type="Proteomes" id="UP000516072">
    <property type="component" value="Chromosome"/>
</dbReference>
<dbReference type="InterPro" id="IPR000462">
    <property type="entry name" value="CDP-OH_P_trans"/>
</dbReference>
<feature type="transmembrane region" description="Helical" evidence="3">
    <location>
        <begin position="147"/>
        <end position="167"/>
    </location>
</feature>
<feature type="transmembrane region" description="Helical" evidence="3">
    <location>
        <begin position="173"/>
        <end position="193"/>
    </location>
</feature>
<organism evidence="4 5">
    <name type="scientific">Candidatus Nitrosacidococcus tergens</name>
    <dbReference type="NCBI Taxonomy" id="553981"/>
    <lineage>
        <taxon>Bacteria</taxon>
        <taxon>Pseudomonadati</taxon>
        <taxon>Pseudomonadota</taxon>
        <taxon>Gammaproteobacteria</taxon>
        <taxon>Chromatiales</taxon>
        <taxon>Chromatiaceae</taxon>
        <taxon>Candidatus Nitrosacidococcus</taxon>
    </lineage>
</organism>
<feature type="transmembrane region" description="Helical" evidence="3">
    <location>
        <begin position="113"/>
        <end position="135"/>
    </location>
</feature>
<dbReference type="GO" id="GO:0008654">
    <property type="term" value="P:phospholipid biosynthetic process"/>
    <property type="evidence" value="ECO:0007669"/>
    <property type="project" value="InterPro"/>
</dbReference>
<feature type="transmembrane region" description="Helical" evidence="3">
    <location>
        <begin position="80"/>
        <end position="101"/>
    </location>
</feature>